<dbReference type="AlphaFoldDB" id="A0A0R1SH94"/>
<dbReference type="PANTHER" id="PTHR14218:SF15">
    <property type="entry name" value="TRIPEPTIDYL-PEPTIDASE 1"/>
    <property type="match status" value="1"/>
</dbReference>
<dbReference type="InterPro" id="IPR015366">
    <property type="entry name" value="S53_propep"/>
</dbReference>
<dbReference type="InterPro" id="IPR036852">
    <property type="entry name" value="Peptidase_S8/S53_dom_sf"/>
</dbReference>
<proteinExistence type="predicted"/>
<comment type="caution">
    <text evidence="10">The sequence shown here is derived from an EMBL/GenBank/DDBJ whole genome shotgun (WGS) entry which is preliminary data.</text>
</comment>
<evidence type="ECO:0000256" key="4">
    <source>
        <dbReference type="ARBA" id="ARBA00022801"/>
    </source>
</evidence>
<protein>
    <submittedName>
        <fullName evidence="10">Peptidase S53 propeptide</fullName>
    </submittedName>
</protein>
<reference evidence="10 11" key="1">
    <citation type="journal article" date="2015" name="Genome Announc.">
        <title>Expanding the biotechnology potential of lactobacilli through comparative genomics of 213 strains and associated genera.</title>
        <authorList>
            <person name="Sun Z."/>
            <person name="Harris H.M."/>
            <person name="McCann A."/>
            <person name="Guo C."/>
            <person name="Argimon S."/>
            <person name="Zhang W."/>
            <person name="Yang X."/>
            <person name="Jeffery I.B."/>
            <person name="Cooney J.C."/>
            <person name="Kagawa T.F."/>
            <person name="Liu W."/>
            <person name="Song Y."/>
            <person name="Salvetti E."/>
            <person name="Wrobel A."/>
            <person name="Rasinkangas P."/>
            <person name="Parkhill J."/>
            <person name="Rea M.C."/>
            <person name="O'Sullivan O."/>
            <person name="Ritari J."/>
            <person name="Douillard F.P."/>
            <person name="Paul Ross R."/>
            <person name="Yang R."/>
            <person name="Briner A.E."/>
            <person name="Felis G.E."/>
            <person name="de Vos W.M."/>
            <person name="Barrangou R."/>
            <person name="Klaenhammer T.R."/>
            <person name="Caufield P.W."/>
            <person name="Cui Y."/>
            <person name="Zhang H."/>
            <person name="O'Toole P.W."/>
        </authorList>
    </citation>
    <scope>NUCLEOTIDE SEQUENCE [LARGE SCALE GENOMIC DNA]</scope>
    <source>
        <strain evidence="10 11">DSM 14421</strain>
    </source>
</reference>
<dbReference type="GO" id="GO:0046872">
    <property type="term" value="F:metal ion binding"/>
    <property type="evidence" value="ECO:0007669"/>
    <property type="project" value="UniProtKB-KW"/>
</dbReference>
<dbReference type="InterPro" id="IPR050819">
    <property type="entry name" value="Tripeptidyl-peptidase_I"/>
</dbReference>
<sequence length="646" mass="70454">MKDGINMRAKQVIIAALSGLLVLGASGTVNAKSKVKKVDNRTTVANVVFKPTSESDLTNYVYDTVDPTAADYHQYLTPDQFAAKFGQSNSYIDSFKQYLAKYHLQATTFSGNLALKVKGHRVDMNRAFNAKYIKEKGRESRTQYKLPGKLSNQVVAVIGVYAEKPVSKKPTTKKKVAKKAAAKKHVITSAGLPTDVSKPDTTLSDNQFSNKYGAGKFAKQYQLDQLYNQGLTGKGQRIGIVSSGDFKTSDLQKYWQQTGVNSSLSQIHKIYTIDNAKTSMDNMKKALSPYQMEASLDVQSASAVAPNADIDFYIGNSVNDATTSPAATFATFAQAISSNQDQQISTSFSPSVELTSHWNDHSASLKQYNHAFNLLLEQAAAQGITVFRASGDYGPREMAAKRENHPVSTSPYQVIVGGTTLPYQKIIKNKLVTVNKERAWGDTYTASAAEIKQGIFPGSGGGFSALNPTPRYQQGFPGVNTFRAVDSLKYSKGKMVINKQPRVIFGTGNSRNLPDISGNADSQTGYATYFSGDQLSVNAKKKSIVRTPSKIWMVNGGTSYTAPQMAAANAVMNSGRQTRIGFWNPQIYKFAAEPDTPFNVLDDADNNSNLYYTGQPGKLYNQATGLGTINFDKLFNKFNGETGSNR</sequence>
<dbReference type="GO" id="GO:0006508">
    <property type="term" value="P:proteolysis"/>
    <property type="evidence" value="ECO:0007669"/>
    <property type="project" value="UniProtKB-KW"/>
</dbReference>
<evidence type="ECO:0000256" key="6">
    <source>
        <dbReference type="ARBA" id="ARBA00022837"/>
    </source>
</evidence>
<keyword evidence="4" id="KW-0378">Hydrolase</keyword>
<dbReference type="PROSITE" id="PS51695">
    <property type="entry name" value="SEDOLISIN"/>
    <property type="match status" value="1"/>
</dbReference>
<organism evidence="10 11">
    <name type="scientific">Lentilactobacillus diolivorans DSM 14421</name>
    <dbReference type="NCBI Taxonomy" id="1423739"/>
    <lineage>
        <taxon>Bacteria</taxon>
        <taxon>Bacillati</taxon>
        <taxon>Bacillota</taxon>
        <taxon>Bacilli</taxon>
        <taxon>Lactobacillales</taxon>
        <taxon>Lactobacillaceae</taxon>
        <taxon>Lentilactobacillus</taxon>
    </lineage>
</organism>
<feature type="signal peptide" evidence="8">
    <location>
        <begin position="1"/>
        <end position="31"/>
    </location>
</feature>
<dbReference type="Gene3D" id="3.40.50.200">
    <property type="entry name" value="Peptidase S8/S53 domain"/>
    <property type="match status" value="1"/>
</dbReference>
<evidence type="ECO:0000259" key="9">
    <source>
        <dbReference type="PROSITE" id="PS51695"/>
    </source>
</evidence>
<evidence type="ECO:0000256" key="2">
    <source>
        <dbReference type="ARBA" id="ARBA00022670"/>
    </source>
</evidence>
<evidence type="ECO:0000256" key="5">
    <source>
        <dbReference type="ARBA" id="ARBA00022825"/>
    </source>
</evidence>
<dbReference type="Pfam" id="PF09286">
    <property type="entry name" value="Pro-kuma_activ"/>
    <property type="match status" value="1"/>
</dbReference>
<dbReference type="SUPFAM" id="SSF54897">
    <property type="entry name" value="Protease propeptides/inhibitors"/>
    <property type="match status" value="1"/>
</dbReference>
<evidence type="ECO:0000256" key="7">
    <source>
        <dbReference type="ARBA" id="ARBA00023145"/>
    </source>
</evidence>
<feature type="chain" id="PRO_5006410587" evidence="8">
    <location>
        <begin position="32"/>
        <end position="646"/>
    </location>
</feature>
<keyword evidence="8" id="KW-0732">Signal</keyword>
<dbReference type="STRING" id="1423739.FC85_GL000091"/>
<accession>A0A0R1SH94</accession>
<dbReference type="Proteomes" id="UP000052013">
    <property type="component" value="Unassembled WGS sequence"/>
</dbReference>
<dbReference type="EMBL" id="AZEY01000066">
    <property type="protein sequence ID" value="KRL65541.1"/>
    <property type="molecule type" value="Genomic_DNA"/>
</dbReference>
<name>A0A0R1SH94_9LACO</name>
<dbReference type="CDD" id="cd04056">
    <property type="entry name" value="Peptidases_S53"/>
    <property type="match status" value="1"/>
</dbReference>
<gene>
    <name evidence="10" type="ORF">FC85_GL000091</name>
</gene>
<keyword evidence="3" id="KW-0479">Metal-binding</keyword>
<keyword evidence="5" id="KW-0720">Serine protease</keyword>
<dbReference type="SMART" id="SM00944">
    <property type="entry name" value="Pro-kuma_activ"/>
    <property type="match status" value="1"/>
</dbReference>
<dbReference type="InterPro" id="IPR030400">
    <property type="entry name" value="Sedolisin_dom"/>
</dbReference>
<dbReference type="SUPFAM" id="SSF52743">
    <property type="entry name" value="Subtilisin-like"/>
    <property type="match status" value="1"/>
</dbReference>
<dbReference type="GO" id="GO:0008240">
    <property type="term" value="F:tripeptidyl-peptidase activity"/>
    <property type="evidence" value="ECO:0007669"/>
    <property type="project" value="TreeGrafter"/>
</dbReference>
<dbReference type="PANTHER" id="PTHR14218">
    <property type="entry name" value="PROTEASE S8 TRIPEPTIDYL PEPTIDASE I CLN2"/>
    <property type="match status" value="1"/>
</dbReference>
<comment type="cofactor">
    <cofactor evidence="1">
        <name>Ca(2+)</name>
        <dbReference type="ChEBI" id="CHEBI:29108"/>
    </cofactor>
</comment>
<evidence type="ECO:0000256" key="8">
    <source>
        <dbReference type="SAM" id="SignalP"/>
    </source>
</evidence>
<evidence type="ECO:0000256" key="3">
    <source>
        <dbReference type="ARBA" id="ARBA00022723"/>
    </source>
</evidence>
<dbReference type="GO" id="GO:0004252">
    <property type="term" value="F:serine-type endopeptidase activity"/>
    <property type="evidence" value="ECO:0007669"/>
    <property type="project" value="InterPro"/>
</dbReference>
<evidence type="ECO:0000313" key="11">
    <source>
        <dbReference type="Proteomes" id="UP000052013"/>
    </source>
</evidence>
<keyword evidence="2" id="KW-0645">Protease</keyword>
<evidence type="ECO:0000313" key="10">
    <source>
        <dbReference type="EMBL" id="KRL65541.1"/>
    </source>
</evidence>
<evidence type="ECO:0000256" key="1">
    <source>
        <dbReference type="ARBA" id="ARBA00001913"/>
    </source>
</evidence>
<keyword evidence="7" id="KW-0865">Zymogen</keyword>
<keyword evidence="6" id="KW-0106">Calcium</keyword>
<dbReference type="PATRIC" id="fig|1423739.3.peg.97"/>
<feature type="domain" description="Peptidase S53" evidence="9">
    <location>
        <begin position="217"/>
        <end position="641"/>
    </location>
</feature>